<evidence type="ECO:0000313" key="2">
    <source>
        <dbReference type="Proteomes" id="UP000675881"/>
    </source>
</evidence>
<name>A0A7R8D614_LEPSM</name>
<evidence type="ECO:0000313" key="1">
    <source>
        <dbReference type="EMBL" id="CAF3040454.1"/>
    </source>
</evidence>
<dbReference type="Proteomes" id="UP000675881">
    <property type="component" value="Chromosome 9"/>
</dbReference>
<dbReference type="OrthoDB" id="3026777at2759"/>
<accession>A0A7R8D614</accession>
<proteinExistence type="predicted"/>
<organism evidence="1 2">
    <name type="scientific">Lepeophtheirus salmonis</name>
    <name type="common">Salmon louse</name>
    <name type="synonym">Caligus salmonis</name>
    <dbReference type="NCBI Taxonomy" id="72036"/>
    <lineage>
        <taxon>Eukaryota</taxon>
        <taxon>Metazoa</taxon>
        <taxon>Ecdysozoa</taxon>
        <taxon>Arthropoda</taxon>
        <taxon>Crustacea</taxon>
        <taxon>Multicrustacea</taxon>
        <taxon>Hexanauplia</taxon>
        <taxon>Copepoda</taxon>
        <taxon>Siphonostomatoida</taxon>
        <taxon>Caligidae</taxon>
        <taxon>Lepeophtheirus</taxon>
    </lineage>
</organism>
<reference evidence="1" key="1">
    <citation type="submission" date="2021-02" db="EMBL/GenBank/DDBJ databases">
        <authorList>
            <person name="Bekaert M."/>
        </authorList>
    </citation>
    <scope>NUCLEOTIDE SEQUENCE</scope>
    <source>
        <strain evidence="1">IoA-00</strain>
    </source>
</reference>
<gene>
    <name evidence="1" type="ORF">LSAA_15260</name>
</gene>
<protein>
    <submittedName>
        <fullName evidence="1">(salmon louse) hypothetical protein</fullName>
    </submittedName>
</protein>
<sequence length="181" mass="20957">MSYSIRIGSILVSIIYLIFFVEEPRDIKENNQGSVNSESPFGLKTFVVDVIVNPFINTIECIVKKRENGVRSLLLLQFFLFGLYYATTSFYGIEYLYLLRIFDNSEFDQKGTNYAQLKMMLQVLNILHQLAVLPFLRRVLKLHETAILILVSIFDLIGIFLCFVESQLLARIYIGEVDHEL</sequence>
<keyword evidence="2" id="KW-1185">Reference proteome</keyword>
<dbReference type="EMBL" id="HG994588">
    <property type="protein sequence ID" value="CAF3040454.1"/>
    <property type="molecule type" value="Genomic_DNA"/>
</dbReference>
<dbReference type="AlphaFoldDB" id="A0A7R8D614"/>